<reference evidence="1 2" key="1">
    <citation type="submission" date="2020-02" db="EMBL/GenBank/DDBJ databases">
        <authorList>
            <person name="Kim M.K."/>
        </authorList>
    </citation>
    <scope>NUCLEOTIDE SEQUENCE [LARGE SCALE GENOMIC DNA]</scope>
    <source>
        <strain evidence="1 2">17J57-3</strain>
    </source>
</reference>
<proteinExistence type="predicted"/>
<dbReference type="Pfam" id="PF05565">
    <property type="entry name" value="Sipho_Gp157"/>
    <property type="match status" value="1"/>
</dbReference>
<name>A0A6B3SJ87_9BURK</name>
<dbReference type="Proteomes" id="UP000482155">
    <property type="component" value="Unassembled WGS sequence"/>
</dbReference>
<dbReference type="AlphaFoldDB" id="A0A6B3SJ87"/>
<accession>A0A6B3SJ87</accession>
<evidence type="ECO:0000313" key="2">
    <source>
        <dbReference type="Proteomes" id="UP000482155"/>
    </source>
</evidence>
<gene>
    <name evidence="1" type="ORF">G3574_06080</name>
</gene>
<protein>
    <submittedName>
        <fullName evidence="1">Siphovirus Gp157 family protein</fullName>
    </submittedName>
</protein>
<comment type="caution">
    <text evidence="1">The sequence shown here is derived from an EMBL/GenBank/DDBJ whole genome shotgun (WGS) entry which is preliminary data.</text>
</comment>
<dbReference type="EMBL" id="JAAIVB010000013">
    <property type="protein sequence ID" value="NEX60638.1"/>
    <property type="molecule type" value="Genomic_DNA"/>
</dbReference>
<sequence length="172" mass="18941">MNPVFEAFELAAQYRQLAELLAERHGDNEESRQVIADTLDGMSEPLDERLENLAKMVRNIESAKHGVEQTMAHLQARHYSLDGAARRARKLILDLMQVAGRERVNTALFSMAVKKNPLAVVVDDEAALPEAFLVRHAPPPPTPDRRAIAAAIKAGQTVPGAHGEHGSRLEIQ</sequence>
<organism evidence="1 2">
    <name type="scientific">Noviherbaspirillum galbum</name>
    <dbReference type="NCBI Taxonomy" id="2709383"/>
    <lineage>
        <taxon>Bacteria</taxon>
        <taxon>Pseudomonadati</taxon>
        <taxon>Pseudomonadota</taxon>
        <taxon>Betaproteobacteria</taxon>
        <taxon>Burkholderiales</taxon>
        <taxon>Oxalobacteraceae</taxon>
        <taxon>Noviherbaspirillum</taxon>
    </lineage>
</organism>
<dbReference type="RefSeq" id="WP_163961133.1">
    <property type="nucleotide sequence ID" value="NZ_JAAIVB010000013.1"/>
</dbReference>
<keyword evidence="2" id="KW-1185">Reference proteome</keyword>
<evidence type="ECO:0000313" key="1">
    <source>
        <dbReference type="EMBL" id="NEX60638.1"/>
    </source>
</evidence>
<dbReference type="InterPro" id="IPR008840">
    <property type="entry name" value="Sipho_Gp157"/>
</dbReference>